<evidence type="ECO:0000256" key="4">
    <source>
        <dbReference type="ARBA" id="ARBA00023186"/>
    </source>
</evidence>
<dbReference type="InterPro" id="IPR002676">
    <property type="entry name" value="RimM_N"/>
</dbReference>
<dbReference type="InterPro" id="IPR056792">
    <property type="entry name" value="PRC_RimM"/>
</dbReference>
<evidence type="ECO:0000256" key="2">
    <source>
        <dbReference type="ARBA" id="ARBA00022517"/>
    </source>
</evidence>
<dbReference type="PANTHER" id="PTHR33692:SF1">
    <property type="entry name" value="RIBOSOME MATURATION FACTOR RIMM"/>
    <property type="match status" value="1"/>
</dbReference>
<evidence type="ECO:0000259" key="6">
    <source>
        <dbReference type="Pfam" id="PF01782"/>
    </source>
</evidence>
<dbReference type="InterPro" id="IPR036976">
    <property type="entry name" value="RimM_N_sf"/>
</dbReference>
<dbReference type="GO" id="GO:0006364">
    <property type="term" value="P:rRNA processing"/>
    <property type="evidence" value="ECO:0007669"/>
    <property type="project" value="UniProtKB-UniRule"/>
</dbReference>
<dbReference type="Pfam" id="PF24986">
    <property type="entry name" value="PRC_RimM"/>
    <property type="match status" value="1"/>
</dbReference>
<comment type="subcellular location">
    <subcellularLocation>
        <location evidence="5">Cytoplasm</location>
    </subcellularLocation>
</comment>
<gene>
    <name evidence="5 8" type="primary">rimM</name>
    <name evidence="8" type="ORF">FSB73_03595</name>
</gene>
<dbReference type="HAMAP" id="MF_00014">
    <property type="entry name" value="Ribosome_mat_RimM"/>
    <property type="match status" value="1"/>
</dbReference>
<dbReference type="EMBL" id="CP042434">
    <property type="protein sequence ID" value="QEC70895.1"/>
    <property type="molecule type" value="Genomic_DNA"/>
</dbReference>
<dbReference type="SUPFAM" id="SSF50346">
    <property type="entry name" value="PRC-barrel domain"/>
    <property type="match status" value="1"/>
</dbReference>
<dbReference type="Pfam" id="PF01782">
    <property type="entry name" value="RimM"/>
    <property type="match status" value="1"/>
</dbReference>
<organism evidence="8 9">
    <name type="scientific">Arachidicoccus ginsenosidivorans</name>
    <dbReference type="NCBI Taxonomy" id="496057"/>
    <lineage>
        <taxon>Bacteria</taxon>
        <taxon>Pseudomonadati</taxon>
        <taxon>Bacteroidota</taxon>
        <taxon>Chitinophagia</taxon>
        <taxon>Chitinophagales</taxon>
        <taxon>Chitinophagaceae</taxon>
        <taxon>Arachidicoccus</taxon>
    </lineage>
</organism>
<proteinExistence type="inferred from homology"/>
<evidence type="ECO:0000313" key="8">
    <source>
        <dbReference type="EMBL" id="QEC70895.1"/>
    </source>
</evidence>
<keyword evidence="3 5" id="KW-0698">rRNA processing</keyword>
<dbReference type="GO" id="GO:0043022">
    <property type="term" value="F:ribosome binding"/>
    <property type="evidence" value="ECO:0007669"/>
    <property type="project" value="InterPro"/>
</dbReference>
<dbReference type="KEGG" id="agi:FSB73_03595"/>
<keyword evidence="1 5" id="KW-0963">Cytoplasm</keyword>
<feature type="domain" description="RimM N-terminal" evidence="6">
    <location>
        <begin position="7"/>
        <end position="92"/>
    </location>
</feature>
<dbReference type="Gene3D" id="2.30.30.240">
    <property type="entry name" value="PRC-barrel domain"/>
    <property type="match status" value="1"/>
</dbReference>
<name>A0A5B8VIQ5_9BACT</name>
<dbReference type="NCBIfam" id="TIGR02273">
    <property type="entry name" value="16S_RimM"/>
    <property type="match status" value="1"/>
</dbReference>
<accession>A0A5B8VIQ5</accession>
<dbReference type="SUPFAM" id="SSF50447">
    <property type="entry name" value="Translation proteins"/>
    <property type="match status" value="1"/>
</dbReference>
<comment type="subunit">
    <text evidence="5">Binds ribosomal protein uS19.</text>
</comment>
<sequence>MATEYIQIGKLVATHGIKGEMVLEHAVGEKLKTGALDQIKVIFIEPVKGAYIPYFVEKITTKHTGEWLVKLEDTNTKEAAKLLTRKNVWLERAVFDQLVDGFQPVSLIGYMVINNGEALSEVQEVIEQPHQILLKITFKEKEVLIPLHSETLKKVDPATRKLHVELPDGLLEIYLED</sequence>
<keyword evidence="4 5" id="KW-0143">Chaperone</keyword>
<dbReference type="Gene3D" id="2.40.30.60">
    <property type="entry name" value="RimM"/>
    <property type="match status" value="1"/>
</dbReference>
<dbReference type="GO" id="GO:0042274">
    <property type="term" value="P:ribosomal small subunit biogenesis"/>
    <property type="evidence" value="ECO:0007669"/>
    <property type="project" value="UniProtKB-UniRule"/>
</dbReference>
<dbReference type="GO" id="GO:0005737">
    <property type="term" value="C:cytoplasm"/>
    <property type="evidence" value="ECO:0007669"/>
    <property type="project" value="UniProtKB-SubCell"/>
</dbReference>
<dbReference type="AlphaFoldDB" id="A0A5B8VIQ5"/>
<comment type="function">
    <text evidence="5">An accessory protein needed during the final step in the assembly of 30S ribosomal subunit, possibly for assembly of the head region. Essential for efficient processing of 16S rRNA. May be needed both before and after RbfA during the maturation of 16S rRNA. It has affinity for free ribosomal 30S subunits but not for 70S ribosomes.</text>
</comment>
<dbReference type="InterPro" id="IPR011961">
    <property type="entry name" value="RimM"/>
</dbReference>
<evidence type="ECO:0000256" key="3">
    <source>
        <dbReference type="ARBA" id="ARBA00022552"/>
    </source>
</evidence>
<dbReference type="Proteomes" id="UP000321291">
    <property type="component" value="Chromosome"/>
</dbReference>
<evidence type="ECO:0000256" key="5">
    <source>
        <dbReference type="HAMAP-Rule" id="MF_00014"/>
    </source>
</evidence>
<dbReference type="PANTHER" id="PTHR33692">
    <property type="entry name" value="RIBOSOME MATURATION FACTOR RIMM"/>
    <property type="match status" value="1"/>
</dbReference>
<keyword evidence="2 5" id="KW-0690">Ribosome biogenesis</keyword>
<comment type="domain">
    <text evidence="5">The PRC barrel domain binds ribosomal protein uS19.</text>
</comment>
<dbReference type="GO" id="GO:0005840">
    <property type="term" value="C:ribosome"/>
    <property type="evidence" value="ECO:0007669"/>
    <property type="project" value="InterPro"/>
</dbReference>
<reference evidence="8 9" key="1">
    <citation type="journal article" date="2017" name="Int. J. Syst. Evol. Microbiol.">
        <title>Arachidicoccus ginsenosidivorans sp. nov., with ginsenoside-converting activity isolated from ginseng cultivating soil.</title>
        <authorList>
            <person name="Siddiqi M.Z."/>
            <person name="Aslam Z."/>
            <person name="Im W.T."/>
        </authorList>
    </citation>
    <scope>NUCLEOTIDE SEQUENCE [LARGE SCALE GENOMIC DNA]</scope>
    <source>
        <strain evidence="8 9">Gsoil 809</strain>
    </source>
</reference>
<feature type="domain" description="Ribosome maturation factor RimM PRC barrel" evidence="7">
    <location>
        <begin position="105"/>
        <end position="170"/>
    </location>
</feature>
<evidence type="ECO:0000259" key="7">
    <source>
        <dbReference type="Pfam" id="PF24986"/>
    </source>
</evidence>
<dbReference type="RefSeq" id="WP_146780155.1">
    <property type="nucleotide sequence ID" value="NZ_CP042434.1"/>
</dbReference>
<dbReference type="InterPro" id="IPR011033">
    <property type="entry name" value="PRC_barrel-like_sf"/>
</dbReference>
<comment type="similarity">
    <text evidence="5">Belongs to the RimM family.</text>
</comment>
<keyword evidence="9" id="KW-1185">Reference proteome</keyword>
<evidence type="ECO:0000313" key="9">
    <source>
        <dbReference type="Proteomes" id="UP000321291"/>
    </source>
</evidence>
<dbReference type="OrthoDB" id="9810331at2"/>
<evidence type="ECO:0000256" key="1">
    <source>
        <dbReference type="ARBA" id="ARBA00022490"/>
    </source>
</evidence>
<dbReference type="InterPro" id="IPR009000">
    <property type="entry name" value="Transl_B-barrel_sf"/>
</dbReference>
<protein>
    <recommendedName>
        <fullName evidence="5">Ribosome maturation factor RimM</fullName>
    </recommendedName>
</protein>